<feature type="region of interest" description="Disordered" evidence="8">
    <location>
        <begin position="208"/>
        <end position="231"/>
    </location>
</feature>
<comment type="caution">
    <text evidence="10">The sequence shown here is derived from an EMBL/GenBank/DDBJ whole genome shotgun (WGS) entry which is preliminary data.</text>
</comment>
<evidence type="ECO:0000256" key="7">
    <source>
        <dbReference type="ARBA" id="ARBA00048696"/>
    </source>
</evidence>
<dbReference type="Proteomes" id="UP000659698">
    <property type="component" value="Unassembled WGS sequence"/>
</dbReference>
<evidence type="ECO:0000256" key="5">
    <source>
        <dbReference type="ARBA" id="ARBA00034531"/>
    </source>
</evidence>
<dbReference type="Pfam" id="PF02661">
    <property type="entry name" value="Fic"/>
    <property type="match status" value="1"/>
</dbReference>
<evidence type="ECO:0000313" key="11">
    <source>
        <dbReference type="Proteomes" id="UP000659698"/>
    </source>
</evidence>
<dbReference type="PANTHER" id="PTHR39560">
    <property type="entry name" value="PROTEIN ADENYLYLTRANSFERASE FIC-RELATED"/>
    <property type="match status" value="1"/>
</dbReference>
<dbReference type="SUPFAM" id="SSF140931">
    <property type="entry name" value="Fic-like"/>
    <property type="match status" value="1"/>
</dbReference>
<evidence type="ECO:0000256" key="3">
    <source>
        <dbReference type="ARBA" id="ARBA00022741"/>
    </source>
</evidence>
<evidence type="ECO:0000259" key="9">
    <source>
        <dbReference type="PROSITE" id="PS51459"/>
    </source>
</evidence>
<comment type="catalytic activity">
    <reaction evidence="7">
        <text>L-tyrosyl-[protein] + ATP = O-(5'-adenylyl)-L-tyrosyl-[protein] + diphosphate</text>
        <dbReference type="Rhea" id="RHEA:54288"/>
        <dbReference type="Rhea" id="RHEA-COMP:10136"/>
        <dbReference type="Rhea" id="RHEA-COMP:13846"/>
        <dbReference type="ChEBI" id="CHEBI:30616"/>
        <dbReference type="ChEBI" id="CHEBI:33019"/>
        <dbReference type="ChEBI" id="CHEBI:46858"/>
        <dbReference type="ChEBI" id="CHEBI:83624"/>
        <dbReference type="EC" id="2.7.7.108"/>
    </reaction>
</comment>
<keyword evidence="3" id="KW-0547">Nucleotide-binding</keyword>
<reference evidence="10 11" key="1">
    <citation type="journal article" date="2019" name="Int. J. Syst. Evol. Microbiol.">
        <title>Rufibacter sediminis sp. nov., isolated from freshwater lake sediment.</title>
        <authorList>
            <person name="Qu J.H."/>
            <person name="Zhang L.J."/>
            <person name="Fu Y.H."/>
            <person name="Li H.F."/>
        </authorList>
    </citation>
    <scope>NUCLEOTIDE SEQUENCE [LARGE SCALE GENOMIC DNA]</scope>
    <source>
        <strain evidence="10 11">H-1</strain>
    </source>
</reference>
<protein>
    <recommendedName>
        <fullName evidence="5">protein adenylyltransferase</fullName>
        <ecNumber evidence="5">2.7.7.108</ecNumber>
    </recommendedName>
</protein>
<gene>
    <name evidence="10" type="ORF">H7U12_04630</name>
</gene>
<dbReference type="Gene3D" id="1.10.3290.10">
    <property type="entry name" value="Fido-like domain"/>
    <property type="match status" value="1"/>
</dbReference>
<evidence type="ECO:0000256" key="6">
    <source>
        <dbReference type="ARBA" id="ARBA00047939"/>
    </source>
</evidence>
<dbReference type="RefSeq" id="WP_186633663.1">
    <property type="nucleotide sequence ID" value="NZ_JACOAF010000011.1"/>
</dbReference>
<feature type="domain" description="Fido" evidence="9">
    <location>
        <begin position="50"/>
        <end position="206"/>
    </location>
</feature>
<keyword evidence="1" id="KW-0808">Transferase</keyword>
<evidence type="ECO:0000256" key="8">
    <source>
        <dbReference type="SAM" id="MobiDB-lite"/>
    </source>
</evidence>
<evidence type="ECO:0000256" key="2">
    <source>
        <dbReference type="ARBA" id="ARBA00022695"/>
    </source>
</evidence>
<dbReference type="InterPro" id="IPR036597">
    <property type="entry name" value="Fido-like_dom_sf"/>
</dbReference>
<evidence type="ECO:0000256" key="4">
    <source>
        <dbReference type="ARBA" id="ARBA00022840"/>
    </source>
</evidence>
<evidence type="ECO:0000256" key="1">
    <source>
        <dbReference type="ARBA" id="ARBA00022679"/>
    </source>
</evidence>
<dbReference type="EMBL" id="JACOAF010000011">
    <property type="protein sequence ID" value="MBC3538954.1"/>
    <property type="molecule type" value="Genomic_DNA"/>
</dbReference>
<dbReference type="PANTHER" id="PTHR39560:SF1">
    <property type="entry name" value="PROTEIN ADENYLYLTRANSFERASE FIC-RELATED"/>
    <property type="match status" value="1"/>
</dbReference>
<dbReference type="EC" id="2.7.7.108" evidence="5"/>
<evidence type="ECO:0000313" key="10">
    <source>
        <dbReference type="EMBL" id="MBC3538954.1"/>
    </source>
</evidence>
<keyword evidence="11" id="KW-1185">Reference proteome</keyword>
<organism evidence="10 11">
    <name type="scientific">Rufibacter sediminis</name>
    <dbReference type="NCBI Taxonomy" id="2762756"/>
    <lineage>
        <taxon>Bacteria</taxon>
        <taxon>Pseudomonadati</taxon>
        <taxon>Bacteroidota</taxon>
        <taxon>Cytophagia</taxon>
        <taxon>Cytophagales</taxon>
        <taxon>Hymenobacteraceae</taxon>
        <taxon>Rufibacter</taxon>
    </lineage>
</organism>
<sequence length="343" mass="38619">MADAFTDSQGVLLNKLGITDAFTLSKAEANIAWASVEDLKQRGGVPGGKFDRDHFQQIHRFTFGDIYPWAGETRAARQFQGHKPTYATGNREIMVFAPYPDIDGNLEALARQLEKENYLKGLPLDRFIDRAAFYLDQYNYTHPFREGNGRSLQGAFTQLALQAGYSLDFNQLKNKEDYNHGRDLAMVRVHGAPGRDLEGLRNMLRTVTGPVPTQEGERLRRTPAAPTAPLPPELLRMEAKREFDVTFLRLTEVYPALRGMEPIDAFLQRFHAVRFDGKQITRHKDAFQTVIQAIVNHPGVAPASQDFQDAKRFGQSILQLEKIAQGQILGEEPTQKPKGPRLG</sequence>
<keyword evidence="2" id="KW-0548">Nucleotidyltransferase</keyword>
<accession>A0ABR6VP36</accession>
<keyword evidence="4" id="KW-0067">ATP-binding</keyword>
<dbReference type="PROSITE" id="PS51459">
    <property type="entry name" value="FIDO"/>
    <property type="match status" value="1"/>
</dbReference>
<proteinExistence type="predicted"/>
<dbReference type="InterPro" id="IPR003812">
    <property type="entry name" value="Fido"/>
</dbReference>
<name>A0ABR6VP36_9BACT</name>
<comment type="catalytic activity">
    <reaction evidence="6">
        <text>L-threonyl-[protein] + ATP = 3-O-(5'-adenylyl)-L-threonyl-[protein] + diphosphate</text>
        <dbReference type="Rhea" id="RHEA:54292"/>
        <dbReference type="Rhea" id="RHEA-COMP:11060"/>
        <dbReference type="Rhea" id="RHEA-COMP:13847"/>
        <dbReference type="ChEBI" id="CHEBI:30013"/>
        <dbReference type="ChEBI" id="CHEBI:30616"/>
        <dbReference type="ChEBI" id="CHEBI:33019"/>
        <dbReference type="ChEBI" id="CHEBI:138113"/>
        <dbReference type="EC" id="2.7.7.108"/>
    </reaction>
</comment>